<feature type="domain" description="Stealth protein CR1 conserved region 1" evidence="5">
    <location>
        <begin position="9"/>
        <end position="33"/>
    </location>
</feature>
<keyword evidence="2" id="KW-0808">Transferase</keyword>
<dbReference type="PANTHER" id="PTHR24045:SF0">
    <property type="entry name" value="N-ACETYLGLUCOSAMINE-1-PHOSPHOTRANSFERASE SUBUNITS ALPHA_BETA"/>
    <property type="match status" value="1"/>
</dbReference>
<evidence type="ECO:0000256" key="2">
    <source>
        <dbReference type="ARBA" id="ARBA00022679"/>
    </source>
</evidence>
<accession>A0ABS0TFV8</accession>
<dbReference type="InterPro" id="IPR031358">
    <property type="entry name" value="Stealth_CR1"/>
</dbReference>
<protein>
    <submittedName>
        <fullName evidence="6">Stealth CR1 domain-containing protein</fullName>
    </submittedName>
</protein>
<keyword evidence="7" id="KW-1185">Reference proteome</keyword>
<dbReference type="InterPro" id="IPR021520">
    <property type="entry name" value="Stealth_CR2"/>
</dbReference>
<proteinExistence type="inferred from homology"/>
<evidence type="ECO:0000313" key="7">
    <source>
        <dbReference type="Proteomes" id="UP000635665"/>
    </source>
</evidence>
<name>A0ABS0TFV8_9FLAO</name>
<keyword evidence="3" id="KW-0270">Exopolysaccharide synthesis</keyword>
<dbReference type="Pfam" id="PF11380">
    <property type="entry name" value="Stealth_CR2"/>
    <property type="match status" value="1"/>
</dbReference>
<evidence type="ECO:0000313" key="6">
    <source>
        <dbReference type="EMBL" id="MBI6119926.1"/>
    </source>
</evidence>
<evidence type="ECO:0000259" key="5">
    <source>
        <dbReference type="Pfam" id="PF17101"/>
    </source>
</evidence>
<comment type="similarity">
    <text evidence="1">Belongs to the stealth family.</text>
</comment>
<dbReference type="InterPro" id="IPR047141">
    <property type="entry name" value="Stealth"/>
</dbReference>
<dbReference type="PANTHER" id="PTHR24045">
    <property type="match status" value="1"/>
</dbReference>
<organism evidence="6 7">
    <name type="scientific">Salegentibacter maritimus</name>
    <dbReference type="NCBI Taxonomy" id="2794347"/>
    <lineage>
        <taxon>Bacteria</taxon>
        <taxon>Pseudomonadati</taxon>
        <taxon>Bacteroidota</taxon>
        <taxon>Flavobacteriia</taxon>
        <taxon>Flavobacteriales</taxon>
        <taxon>Flavobacteriaceae</taxon>
        <taxon>Salegentibacter</taxon>
    </lineage>
</organism>
<feature type="domain" description="Stealth protein CR2 conserved region 2" evidence="4">
    <location>
        <begin position="46"/>
        <end position="154"/>
    </location>
</feature>
<evidence type="ECO:0000259" key="4">
    <source>
        <dbReference type="Pfam" id="PF11380"/>
    </source>
</evidence>
<gene>
    <name evidence="6" type="ORF">I6U50_07815</name>
</gene>
<dbReference type="Proteomes" id="UP000635665">
    <property type="component" value="Unassembled WGS sequence"/>
</dbReference>
<reference evidence="6 7" key="1">
    <citation type="submission" date="2020-12" db="EMBL/GenBank/DDBJ databases">
        <title>Salegentibacter orientalis sp. nov., isolated from costal sediment.</title>
        <authorList>
            <person name="Lian F.-B."/>
        </authorList>
    </citation>
    <scope>NUCLEOTIDE SEQUENCE [LARGE SCALE GENOMIC DNA]</scope>
    <source>
        <strain evidence="6 7">F60176</strain>
    </source>
</reference>
<evidence type="ECO:0000256" key="3">
    <source>
        <dbReference type="ARBA" id="ARBA00023169"/>
    </source>
</evidence>
<comment type="caution">
    <text evidence="6">The sequence shown here is derived from an EMBL/GenBank/DDBJ whole genome shotgun (WGS) entry which is preliminary data.</text>
</comment>
<sequence length="329" mass="39228">MKESLEDIPVDAVITWVDGDDKNWQKKINNYSKSPINFSSKKHLKRYNSIGEIDMAIKSIIKFAPFIRNIFLVTDNQSPESFDHLKSLAQKKGMNLELVDHEIIFRGFEEYLPTFNSCSIISMLYRIPNLSEHFVIFNDDTFVMKEVSVDDFFINGEPIIRGKWQDFNENKKLRKSYHEFLNFLDVSTKKDKISFKKLQQNSAKLAKMDKYVRRFHTPVSVRKSTLTNFFKEDSLLRNNIQHRFRNPNQFLLSSLSEHLEIKNNTYHYRSYSQLTYFRSYKNLSSTKLKLKWFEKNQKKLFLTFQTLDMANDEILNYILLWIKKRLSES</sequence>
<dbReference type="Pfam" id="PF17101">
    <property type="entry name" value="Stealth_CR1"/>
    <property type="match status" value="1"/>
</dbReference>
<dbReference type="EMBL" id="JAEHNY010000006">
    <property type="protein sequence ID" value="MBI6119926.1"/>
    <property type="molecule type" value="Genomic_DNA"/>
</dbReference>
<dbReference type="RefSeq" id="WP_198638438.1">
    <property type="nucleotide sequence ID" value="NZ_JAEHNY010000006.1"/>
</dbReference>
<evidence type="ECO:0000256" key="1">
    <source>
        <dbReference type="ARBA" id="ARBA00007583"/>
    </source>
</evidence>